<keyword evidence="1" id="KW-0175">Coiled coil</keyword>
<evidence type="ECO:0000313" key="3">
    <source>
        <dbReference type="EMBL" id="CAF3648524.1"/>
    </source>
</evidence>
<comment type="caution">
    <text evidence="3">The sequence shown here is derived from an EMBL/GenBank/DDBJ whole genome shotgun (WGS) entry which is preliminary data.</text>
</comment>
<protein>
    <submittedName>
        <fullName evidence="3">Uncharacterized protein</fullName>
    </submittedName>
</protein>
<dbReference type="Proteomes" id="UP000663845">
    <property type="component" value="Unassembled WGS sequence"/>
</dbReference>
<dbReference type="EMBL" id="CAJOAZ010000437">
    <property type="protein sequence ID" value="CAF3648524.1"/>
    <property type="molecule type" value="Genomic_DNA"/>
</dbReference>
<dbReference type="AlphaFoldDB" id="A0A818RCU6"/>
<gene>
    <name evidence="2" type="ORF">JYZ213_LOCUS17220</name>
    <name evidence="3" type="ORF">OXD698_LOCUS8883</name>
</gene>
<reference evidence="3" key="1">
    <citation type="submission" date="2021-02" db="EMBL/GenBank/DDBJ databases">
        <authorList>
            <person name="Nowell W R."/>
        </authorList>
    </citation>
    <scope>NUCLEOTIDE SEQUENCE</scope>
</reference>
<dbReference type="EMBL" id="CAJNOG010000160">
    <property type="protein sequence ID" value="CAF1023903.1"/>
    <property type="molecule type" value="Genomic_DNA"/>
</dbReference>
<accession>A0A818RCU6</accession>
<name>A0A818RCU6_9BILA</name>
<dbReference type="Proteomes" id="UP000663844">
    <property type="component" value="Unassembled WGS sequence"/>
</dbReference>
<sequence>MKQIDKWERDSVAKIQKTANDARLLLTKHINEHISGIEAKLDKLTKQLKLIREEDDFNEITLRQLDTELTRLTSEMNKPPNISILLEPSLNISNLRVYISDRESASTMESSVNHKDVAVRSVVSTETQSQASMKNTQKMAALMGRLCTTHQQVDEYARRCTELISEEVVDVISRIVAGTSVQQQALLADANVRSAAIEEEYKHKLQQYVEELDVVKAQNLSTLEKDLNLRQEMIIGDARKRIDALNEEANVMKMRVLREAQTQANARAEVISDEDDAISLEDANRLIALTAKSMSRSASILFGKK</sequence>
<feature type="coiled-coil region" evidence="1">
    <location>
        <begin position="198"/>
        <end position="255"/>
    </location>
</feature>
<organism evidence="3 4">
    <name type="scientific">Adineta steineri</name>
    <dbReference type="NCBI Taxonomy" id="433720"/>
    <lineage>
        <taxon>Eukaryota</taxon>
        <taxon>Metazoa</taxon>
        <taxon>Spiralia</taxon>
        <taxon>Gnathifera</taxon>
        <taxon>Rotifera</taxon>
        <taxon>Eurotatoria</taxon>
        <taxon>Bdelloidea</taxon>
        <taxon>Adinetida</taxon>
        <taxon>Adinetidae</taxon>
        <taxon>Adineta</taxon>
    </lineage>
</organism>
<evidence type="ECO:0000256" key="1">
    <source>
        <dbReference type="SAM" id="Coils"/>
    </source>
</evidence>
<evidence type="ECO:0000313" key="2">
    <source>
        <dbReference type="EMBL" id="CAF1023903.1"/>
    </source>
</evidence>
<evidence type="ECO:0000313" key="4">
    <source>
        <dbReference type="Proteomes" id="UP000663844"/>
    </source>
</evidence>
<proteinExistence type="predicted"/>